<reference evidence="2 3" key="1">
    <citation type="submission" date="2018-10" db="EMBL/GenBank/DDBJ databases">
        <title>Cohnella sp. M2MS4P-1, whole genome shotgun sequence.</title>
        <authorList>
            <person name="Tuo L."/>
        </authorList>
    </citation>
    <scope>NUCLEOTIDE SEQUENCE [LARGE SCALE GENOMIC DNA]</scope>
    <source>
        <strain evidence="2 3">M2MS4P-1</strain>
    </source>
</reference>
<accession>A0A494Y4R9</accession>
<gene>
    <name evidence="2" type="ORF">D7Z26_10230</name>
</gene>
<organism evidence="2 3">
    <name type="scientific">Cohnella endophytica</name>
    <dbReference type="NCBI Taxonomy" id="2419778"/>
    <lineage>
        <taxon>Bacteria</taxon>
        <taxon>Bacillati</taxon>
        <taxon>Bacillota</taxon>
        <taxon>Bacilli</taxon>
        <taxon>Bacillales</taxon>
        <taxon>Paenibacillaceae</taxon>
        <taxon>Cohnella</taxon>
    </lineage>
</organism>
<dbReference type="EMBL" id="RBZM01000004">
    <property type="protein sequence ID" value="RKP55551.1"/>
    <property type="molecule type" value="Genomic_DNA"/>
</dbReference>
<comment type="caution">
    <text evidence="2">The sequence shown here is derived from an EMBL/GenBank/DDBJ whole genome shotgun (WGS) entry which is preliminary data.</text>
</comment>
<keyword evidence="1" id="KW-0812">Transmembrane</keyword>
<dbReference type="AlphaFoldDB" id="A0A494Y4R9"/>
<evidence type="ECO:0000313" key="2">
    <source>
        <dbReference type="EMBL" id="RKP55551.1"/>
    </source>
</evidence>
<protein>
    <submittedName>
        <fullName evidence="2">Uncharacterized protein</fullName>
    </submittedName>
</protein>
<name>A0A494Y4R9_9BACL</name>
<sequence length="135" mass="16257">MKIRILYLLLSIIVILVLGLVIWNPLIYKFNTELLDSYEQGKNVLSEDWYIVTSKEDFQNLDLDNIYLDEENLFNDHFVVISKYKIKSLYYWRIRDDCACGPPYGEIKFDKKNSKVRHLYIYQTERKWIYQATGL</sequence>
<evidence type="ECO:0000313" key="3">
    <source>
        <dbReference type="Proteomes" id="UP000282076"/>
    </source>
</evidence>
<feature type="transmembrane region" description="Helical" evidence="1">
    <location>
        <begin position="7"/>
        <end position="28"/>
    </location>
</feature>
<dbReference type="Proteomes" id="UP000282076">
    <property type="component" value="Unassembled WGS sequence"/>
</dbReference>
<evidence type="ECO:0000256" key="1">
    <source>
        <dbReference type="SAM" id="Phobius"/>
    </source>
</evidence>
<keyword evidence="3" id="KW-1185">Reference proteome</keyword>
<dbReference type="RefSeq" id="WP_120976405.1">
    <property type="nucleotide sequence ID" value="NZ_RBZM01000004.1"/>
</dbReference>
<keyword evidence="1" id="KW-0472">Membrane</keyword>
<keyword evidence="1" id="KW-1133">Transmembrane helix</keyword>
<dbReference type="OrthoDB" id="9841896at2"/>
<proteinExistence type="predicted"/>